<name>A0A9N9CSZ5_9GLOM</name>
<keyword evidence="2" id="KW-1185">Reference proteome</keyword>
<protein>
    <submittedName>
        <fullName evidence="1">9432_t:CDS:1</fullName>
    </submittedName>
</protein>
<gene>
    <name evidence="1" type="ORF">DERYTH_LOCUS8231</name>
</gene>
<comment type="caution">
    <text evidence="1">The sequence shown here is derived from an EMBL/GenBank/DDBJ whole genome shotgun (WGS) entry which is preliminary data.</text>
</comment>
<evidence type="ECO:0000313" key="1">
    <source>
        <dbReference type="EMBL" id="CAG8612855.1"/>
    </source>
</evidence>
<organism evidence="1 2">
    <name type="scientific">Dentiscutata erythropus</name>
    <dbReference type="NCBI Taxonomy" id="1348616"/>
    <lineage>
        <taxon>Eukaryota</taxon>
        <taxon>Fungi</taxon>
        <taxon>Fungi incertae sedis</taxon>
        <taxon>Mucoromycota</taxon>
        <taxon>Glomeromycotina</taxon>
        <taxon>Glomeromycetes</taxon>
        <taxon>Diversisporales</taxon>
        <taxon>Gigasporaceae</taxon>
        <taxon>Dentiscutata</taxon>
    </lineage>
</organism>
<dbReference type="OrthoDB" id="2384302at2759"/>
<reference evidence="1" key="1">
    <citation type="submission" date="2021-06" db="EMBL/GenBank/DDBJ databases">
        <authorList>
            <person name="Kallberg Y."/>
            <person name="Tangrot J."/>
            <person name="Rosling A."/>
        </authorList>
    </citation>
    <scope>NUCLEOTIDE SEQUENCE</scope>
    <source>
        <strain evidence="1">MA453B</strain>
    </source>
</reference>
<dbReference type="Proteomes" id="UP000789405">
    <property type="component" value="Unassembled WGS sequence"/>
</dbReference>
<dbReference type="EMBL" id="CAJVPY010004198">
    <property type="protein sequence ID" value="CAG8612855.1"/>
    <property type="molecule type" value="Genomic_DNA"/>
</dbReference>
<dbReference type="AlphaFoldDB" id="A0A9N9CSZ5"/>
<evidence type="ECO:0000313" key="2">
    <source>
        <dbReference type="Proteomes" id="UP000789405"/>
    </source>
</evidence>
<proteinExistence type="predicted"/>
<accession>A0A9N9CSZ5</accession>
<sequence length="618" mass="70398">MVNAETALRFYQNSKGDLRYKKFDVNSSYDGGLVLKIFDDDNNNRYKTIYTLFPNGTATYINLDFANKNINISRIFPLTMKYYFLLYDDIVDGNKQVTGMLIDWNSQIIQEQHTTVRNSFDLSTNSTLLTVFSLVDGSFGFITTEVSYDNYTTLNNTSVRTLYLYYSFLSFSTHNISEKFLLYYAKNVNFIYISCSPSHSENGNVCMMTLIESSMQSTVTTYQIDFLSSGSVIKLNIRYMNFFNEAYYILPLFYGGSVITNWNATQPIVNDNQYVSNLTGHIIPLNGNEYKWELNPISRFSRAIINIAKFRNDFGYENPNVISTYPKINDIISPNISYISITFSSQISKSLNNLYIYQINTTTKQNKMRQFYPANSENCTILNNTILCNISQSIINRWGSSYVIVVDNNFVKFASTGEPIYGIAENVWTFNTISQTNPESSSLGAATAIVRLTHNGTKAYDSLSKFEKLIFLDSLLNELIESIPTTPGRLRATNRIQYDPSTSPSQYLLQIVILAPTDHYQVSVSRIISDTRSLIKNMDTSIMSTNSYTKYLDSSYGLKVNRSNVMLLDCLTSNFGGFELLNAPFLNNTKNWIFRGSVVETIIESIPQLIIQVCNIYC</sequence>